<feature type="region of interest" description="Disordered" evidence="1">
    <location>
        <begin position="645"/>
        <end position="672"/>
    </location>
</feature>
<sequence length="672" mass="77963">IAVDDPTYFTFDHEWSLLNFLSYRQKCIDFRFNKQKEHERYVRSLTAILNWKEAPDIAIEWANKALAIVQKKLLYQQSPNTPDCGQVEKKSQSITKFWENVASVENQMTAAIARRNVIMEEHTNTVIQSVFKQDQIVRDMYARHLDDKRQEVKNLEDVLLNFFLVQKRYHVNISNKTQDMMENMTEETVKAHLDRTKSSSKQQLSNLLSDRGYCSKCHMKINISGPMRFCPYCGSKVASFDVTDFEEFESDNDEPVEPDEADENKDDEGPPKIDKLAFREAHHAIPDNAKMHLKSGKIVEDVLFDFAKDMEHEHHAHSYIINYDDENVKALFTETEWNELTEDRIRIPAVPCEIGEELVRYGKKKTLSELRNSVLTSYLKDGAIYDINKHYNQEWIQMVLRTLVNLYENLDSSLIRNQYENWFTVTFLETFIDLCMRDIQLCTDIKRTDAPSLASANRKSRGRSGNTKTRILTGRKIDGIVYIVDRNIEVGAIEAAGSFSGVSDRKYLLETFKMPKTLRDMYADLVRTANYDEQKANNLQVFGILHLGLSIQFTRLYRAGGSICIFRKDAVSHHVDSKFSEDGIKSFLKLMVAIYQHKLIIRDNLHTLNIRNANTESGDDYDLLNDILGVGNYSTSQSSIERFADSWPTSRKKKRPKSENLKKRNVLKKRRL</sequence>
<dbReference type="OrthoDB" id="2441193at2759"/>
<protein>
    <submittedName>
        <fullName evidence="2">11578_t:CDS:1</fullName>
    </submittedName>
</protein>
<feature type="non-terminal residue" evidence="2">
    <location>
        <position position="672"/>
    </location>
</feature>
<feature type="compositionally biased region" description="Acidic residues" evidence="1">
    <location>
        <begin position="248"/>
        <end position="266"/>
    </location>
</feature>
<evidence type="ECO:0000313" key="2">
    <source>
        <dbReference type="EMBL" id="CAG8600424.1"/>
    </source>
</evidence>
<feature type="region of interest" description="Disordered" evidence="1">
    <location>
        <begin position="248"/>
        <end position="270"/>
    </location>
</feature>
<dbReference type="EMBL" id="CAJVPV010006110">
    <property type="protein sequence ID" value="CAG8600424.1"/>
    <property type="molecule type" value="Genomic_DNA"/>
</dbReference>
<evidence type="ECO:0000313" key="3">
    <source>
        <dbReference type="Proteomes" id="UP000789342"/>
    </source>
</evidence>
<feature type="compositionally biased region" description="Basic residues" evidence="1">
    <location>
        <begin position="663"/>
        <end position="672"/>
    </location>
</feature>
<keyword evidence="3" id="KW-1185">Reference proteome</keyword>
<dbReference type="AlphaFoldDB" id="A0A9N9GED8"/>
<dbReference type="Proteomes" id="UP000789342">
    <property type="component" value="Unassembled WGS sequence"/>
</dbReference>
<reference evidence="2" key="1">
    <citation type="submission" date="2021-06" db="EMBL/GenBank/DDBJ databases">
        <authorList>
            <person name="Kallberg Y."/>
            <person name="Tangrot J."/>
            <person name="Rosling A."/>
        </authorList>
    </citation>
    <scope>NUCLEOTIDE SEQUENCE</scope>
    <source>
        <strain evidence="2">CL551</strain>
    </source>
</reference>
<accession>A0A9N9GED8</accession>
<proteinExistence type="predicted"/>
<organism evidence="2 3">
    <name type="scientific">Acaulospora morrowiae</name>
    <dbReference type="NCBI Taxonomy" id="94023"/>
    <lineage>
        <taxon>Eukaryota</taxon>
        <taxon>Fungi</taxon>
        <taxon>Fungi incertae sedis</taxon>
        <taxon>Mucoromycota</taxon>
        <taxon>Glomeromycotina</taxon>
        <taxon>Glomeromycetes</taxon>
        <taxon>Diversisporales</taxon>
        <taxon>Acaulosporaceae</taxon>
        <taxon>Acaulospora</taxon>
    </lineage>
</organism>
<evidence type="ECO:0000256" key="1">
    <source>
        <dbReference type="SAM" id="MobiDB-lite"/>
    </source>
</evidence>
<comment type="caution">
    <text evidence="2">The sequence shown here is derived from an EMBL/GenBank/DDBJ whole genome shotgun (WGS) entry which is preliminary data.</text>
</comment>
<name>A0A9N9GED8_9GLOM</name>
<gene>
    <name evidence="2" type="ORF">AMORRO_LOCUS7760</name>
</gene>